<feature type="compositionally biased region" description="Polar residues" evidence="1">
    <location>
        <begin position="793"/>
        <end position="805"/>
    </location>
</feature>
<dbReference type="PANTHER" id="PTHR31463:SF1">
    <property type="entry name" value="MACROPHAGE-EXPRESSED GENE 1 PROTEIN"/>
    <property type="match status" value="1"/>
</dbReference>
<comment type="caution">
    <text evidence="5">The sequence shown here is derived from an EMBL/GenBank/DDBJ whole genome shotgun (WGS) entry which is preliminary data.</text>
</comment>
<feature type="compositionally biased region" description="Low complexity" evidence="1">
    <location>
        <begin position="663"/>
        <end position="676"/>
    </location>
</feature>
<feature type="compositionally biased region" description="Polar residues" evidence="1">
    <location>
        <begin position="754"/>
        <end position="770"/>
    </location>
</feature>
<feature type="compositionally biased region" description="Polar residues" evidence="1">
    <location>
        <begin position="677"/>
        <end position="688"/>
    </location>
</feature>
<feature type="chain" id="PRO_5012831354" description="MACPF domain-containing protein" evidence="3">
    <location>
        <begin position="21"/>
        <end position="805"/>
    </location>
</feature>
<organism evidence="5 6">
    <name type="scientific">Macrostomum lignano</name>
    <dbReference type="NCBI Taxonomy" id="282301"/>
    <lineage>
        <taxon>Eukaryota</taxon>
        <taxon>Metazoa</taxon>
        <taxon>Spiralia</taxon>
        <taxon>Lophotrochozoa</taxon>
        <taxon>Platyhelminthes</taxon>
        <taxon>Rhabditophora</taxon>
        <taxon>Macrostomorpha</taxon>
        <taxon>Macrostomida</taxon>
        <taxon>Macrostomidae</taxon>
        <taxon>Macrostomum</taxon>
    </lineage>
</organism>
<dbReference type="EMBL" id="NIVC01002244">
    <property type="protein sequence ID" value="PAA59645.1"/>
    <property type="molecule type" value="Genomic_DNA"/>
</dbReference>
<dbReference type="PROSITE" id="PS51412">
    <property type="entry name" value="MACPF_2"/>
    <property type="match status" value="1"/>
</dbReference>
<dbReference type="InterPro" id="IPR039707">
    <property type="entry name" value="MPEG1"/>
</dbReference>
<evidence type="ECO:0000313" key="5">
    <source>
        <dbReference type="EMBL" id="PAA59645.1"/>
    </source>
</evidence>
<dbReference type="PANTHER" id="PTHR31463">
    <property type="entry name" value="MACROPHAGE-EXPRESSED GENE 1 PROTEIN"/>
    <property type="match status" value="1"/>
</dbReference>
<keyword evidence="2" id="KW-0812">Transmembrane</keyword>
<dbReference type="InterPro" id="IPR020864">
    <property type="entry name" value="MACPF"/>
</dbReference>
<keyword evidence="6" id="KW-1185">Reference proteome</keyword>
<gene>
    <name evidence="5" type="ORF">BOX15_Mlig025771g1</name>
</gene>
<keyword evidence="2" id="KW-0472">Membrane</keyword>
<feature type="compositionally biased region" description="Acidic residues" evidence="1">
    <location>
        <begin position="773"/>
        <end position="792"/>
    </location>
</feature>
<feature type="signal peptide" evidence="3">
    <location>
        <begin position="1"/>
        <end position="20"/>
    </location>
</feature>
<evidence type="ECO:0000256" key="3">
    <source>
        <dbReference type="SAM" id="SignalP"/>
    </source>
</evidence>
<dbReference type="GO" id="GO:0002250">
    <property type="term" value="P:adaptive immune response"/>
    <property type="evidence" value="ECO:0007669"/>
    <property type="project" value="UniProtKB-KW"/>
</dbReference>
<evidence type="ECO:0000256" key="2">
    <source>
        <dbReference type="SAM" id="Phobius"/>
    </source>
</evidence>
<feature type="transmembrane region" description="Helical" evidence="2">
    <location>
        <begin position="693"/>
        <end position="714"/>
    </location>
</feature>
<protein>
    <recommendedName>
        <fullName evidence="4">MACPF domain-containing protein</fullName>
    </recommendedName>
</protein>
<feature type="region of interest" description="Disordered" evidence="1">
    <location>
        <begin position="725"/>
        <end position="805"/>
    </location>
</feature>
<dbReference type="OrthoDB" id="5950457at2759"/>
<dbReference type="Pfam" id="PF01823">
    <property type="entry name" value="MACPF"/>
    <property type="match status" value="1"/>
</dbReference>
<reference evidence="5 6" key="1">
    <citation type="submission" date="2017-06" db="EMBL/GenBank/DDBJ databases">
        <title>A platform for efficient transgenesis in Macrostomum lignano, a flatworm model organism for stem cell research.</title>
        <authorList>
            <person name="Berezikov E."/>
        </authorList>
    </citation>
    <scope>NUCLEOTIDE SEQUENCE [LARGE SCALE GENOMIC DNA]</scope>
    <source>
        <strain evidence="5">DV1</strain>
        <tissue evidence="5">Whole organism</tissue>
    </source>
</reference>
<dbReference type="GO" id="GO:0045087">
    <property type="term" value="P:innate immune response"/>
    <property type="evidence" value="ECO:0007669"/>
    <property type="project" value="UniProtKB-KW"/>
</dbReference>
<dbReference type="SMART" id="SM00457">
    <property type="entry name" value="MACPF"/>
    <property type="match status" value="1"/>
</dbReference>
<evidence type="ECO:0000256" key="1">
    <source>
        <dbReference type="SAM" id="MobiDB-lite"/>
    </source>
</evidence>
<feature type="compositionally biased region" description="Basic residues" evidence="1">
    <location>
        <begin position="725"/>
        <end position="738"/>
    </location>
</feature>
<feature type="domain" description="MACPF" evidence="4">
    <location>
        <begin position="28"/>
        <end position="357"/>
    </location>
</feature>
<accession>A0A267EDI6</accession>
<dbReference type="Proteomes" id="UP000215902">
    <property type="component" value="Unassembled WGS sequence"/>
</dbReference>
<sequence length="805" mass="88320">MCHCLWVILALIGLCCSAGATPVVNLSQSSPAPDGSNRCLWLLNSGASITRFSSMPGGGWDNLRNKDMGLVADLSFTDCTLSDDGMYVLPKNVILYPRKESNVEVMSQVMEHFNNFTSSVSASVNIGANGILGAIGIGGKLSEEFQMVKSVAVQNRLQIGRSQLRYRMYSSKLQPDFKLSVALTNRLTDIVSALVNNRTKLARYLSDLIVRDFGTHVITSVEAGGILEKLDFFRSDSITDRNFMENKFSASMSVKFHQILGVDAGGSTTVTKEDIDKYTKSVRKMMMRSFGGPILGPSPKLADWMKYLHENLVPIDREGEPLYSVISRRSLPNLPMTHLMQLRKEIEDAVMRYYKANTVKGCMDPNSQNFDPIANVGGQCEAPASNFSFAGVYQQCRESNPGAGMKLCSGDGNGLLPNPITGKLTCPAGYEPIQLLSTIGRTGKRCWEKTRRCWLVFTCNDGVECADSHTVVTAYWCAARRGAKLNQNSGMVYAGAYAADGRFVNEITQGKSCPEYFRPYKIGRDIYICLSLDLDAASRYRIPFAGFFACNSGNPLSEMNRRLVAYSSSGNGAKSTSPKRCPDSFSQVTLDTIDGCAIMQCVKGRSGLSRLHIRRPPFEEPDYELIEHPVTRIESHGWRWAYNATKNIWRFLGFYGSSSEEVGSSSVGSSSSSSSSNQATPNSRDSGSDTSTAILAIVSCLAAIAAIGLIVLLVRKRASPGPRIRRVLRDLRSRRRQGRQQSSAPYREVPPPDESTQPLTEDGQVNNSYGSLEADEVSCDDEDDEVVMDDELTSSVLRRNNGASV</sequence>
<evidence type="ECO:0000313" key="6">
    <source>
        <dbReference type="Proteomes" id="UP000215902"/>
    </source>
</evidence>
<feature type="region of interest" description="Disordered" evidence="1">
    <location>
        <begin position="663"/>
        <end position="688"/>
    </location>
</feature>
<dbReference type="GO" id="GO:0030670">
    <property type="term" value="C:phagocytic vesicle membrane"/>
    <property type="evidence" value="ECO:0007669"/>
    <property type="project" value="UniProtKB-SubCell"/>
</dbReference>
<dbReference type="CDD" id="cd22579">
    <property type="entry name" value="MPEG1_P2"/>
    <property type="match status" value="1"/>
</dbReference>
<proteinExistence type="predicted"/>
<keyword evidence="3" id="KW-0732">Signal</keyword>
<evidence type="ECO:0000259" key="4">
    <source>
        <dbReference type="PROSITE" id="PS51412"/>
    </source>
</evidence>
<name>A0A267EDI6_9PLAT</name>
<keyword evidence="2" id="KW-1133">Transmembrane helix</keyword>
<dbReference type="AlphaFoldDB" id="A0A267EDI6"/>